<dbReference type="RefSeq" id="WP_014378483.1">
    <property type="nucleotide sequence ID" value="NC_016943.1"/>
</dbReference>
<dbReference type="Proteomes" id="UP000007517">
    <property type="component" value="Chromosome"/>
</dbReference>
<name>H6RTB7_BLASD</name>
<keyword evidence="3" id="KW-1185">Reference proteome</keyword>
<feature type="compositionally biased region" description="Polar residues" evidence="1">
    <location>
        <begin position="50"/>
        <end position="59"/>
    </location>
</feature>
<dbReference type="AlphaFoldDB" id="H6RTB7"/>
<dbReference type="HOGENOM" id="CLU_2951093_0_0_11"/>
<sequence>MRPLTHDDPDAIPRNGTDAPWPEIPAVTAGGTGSGDATPASEESRDGQDSPGTAAQPAT</sequence>
<accession>H6RTB7</accession>
<reference evidence="2 3" key="1">
    <citation type="journal article" date="2012" name="J. Bacteriol.">
        <title>Genome Sequence of Blastococcus saxobsidens DD2, a Stone-Inhabiting Bacterium.</title>
        <authorList>
            <person name="Chouaia B."/>
            <person name="Crotti E."/>
            <person name="Brusetti L."/>
            <person name="Daffonchio D."/>
            <person name="Essoussi I."/>
            <person name="Nouioui I."/>
            <person name="Sbissi I."/>
            <person name="Ghodhbane-Gtari F."/>
            <person name="Gtari M."/>
            <person name="Vacherie B."/>
            <person name="Barbe V."/>
            <person name="Medigue C."/>
            <person name="Gury J."/>
            <person name="Pujic P."/>
            <person name="Normand P."/>
        </authorList>
    </citation>
    <scope>NUCLEOTIDE SEQUENCE [LARGE SCALE GENOMIC DNA]</scope>
    <source>
        <strain evidence="2 3">DD2</strain>
    </source>
</reference>
<proteinExistence type="predicted"/>
<feature type="compositionally biased region" description="Basic and acidic residues" evidence="1">
    <location>
        <begin position="1"/>
        <end position="11"/>
    </location>
</feature>
<evidence type="ECO:0000313" key="3">
    <source>
        <dbReference type="Proteomes" id="UP000007517"/>
    </source>
</evidence>
<organism evidence="2 3">
    <name type="scientific">Blastococcus saxobsidens (strain DD2)</name>
    <dbReference type="NCBI Taxonomy" id="1146883"/>
    <lineage>
        <taxon>Bacteria</taxon>
        <taxon>Bacillati</taxon>
        <taxon>Actinomycetota</taxon>
        <taxon>Actinomycetes</taxon>
        <taxon>Geodermatophilales</taxon>
        <taxon>Geodermatophilaceae</taxon>
        <taxon>Blastococcus</taxon>
    </lineage>
</organism>
<dbReference type="KEGG" id="bsd:BLASA_4831"/>
<dbReference type="EMBL" id="FO117623">
    <property type="protein sequence ID" value="CCG05617.1"/>
    <property type="molecule type" value="Genomic_DNA"/>
</dbReference>
<feature type="region of interest" description="Disordered" evidence="1">
    <location>
        <begin position="1"/>
        <end position="59"/>
    </location>
</feature>
<evidence type="ECO:0000313" key="2">
    <source>
        <dbReference type="EMBL" id="CCG05617.1"/>
    </source>
</evidence>
<evidence type="ECO:0000256" key="1">
    <source>
        <dbReference type="SAM" id="MobiDB-lite"/>
    </source>
</evidence>
<reference evidence="3" key="2">
    <citation type="submission" date="2012-02" db="EMBL/GenBank/DDBJ databases">
        <title>Complete genome sequence of Blastococcus saxobsidens strain DD2.</title>
        <authorList>
            <person name="Genoscope."/>
        </authorList>
    </citation>
    <scope>NUCLEOTIDE SEQUENCE [LARGE SCALE GENOMIC DNA]</scope>
    <source>
        <strain evidence="3">DD2</strain>
    </source>
</reference>
<protein>
    <submittedName>
        <fullName evidence="2">Uncharacterized protein</fullName>
    </submittedName>
</protein>
<gene>
    <name evidence="2" type="ordered locus">BLASA_4831</name>
</gene>